<gene>
    <name evidence="10" type="ORF">JIN87_09300</name>
</gene>
<dbReference type="PANTHER" id="PTHR42878:SF15">
    <property type="entry name" value="BACTERIOPHYTOCHROME"/>
    <property type="match status" value="1"/>
</dbReference>
<dbReference type="GO" id="GO:0030295">
    <property type="term" value="F:protein kinase activator activity"/>
    <property type="evidence" value="ECO:0007669"/>
    <property type="project" value="TreeGrafter"/>
</dbReference>
<dbReference type="InterPro" id="IPR013656">
    <property type="entry name" value="PAS_4"/>
</dbReference>
<evidence type="ECO:0000259" key="7">
    <source>
        <dbReference type="PROSITE" id="PS50109"/>
    </source>
</evidence>
<dbReference type="SMART" id="SM00387">
    <property type="entry name" value="HATPase_c"/>
    <property type="match status" value="1"/>
</dbReference>
<feature type="domain" description="PAC" evidence="9">
    <location>
        <begin position="327"/>
        <end position="377"/>
    </location>
</feature>
<organism evidence="10 11">
    <name type="scientific">Pelagicoccus mobilis</name>
    <dbReference type="NCBI Taxonomy" id="415221"/>
    <lineage>
        <taxon>Bacteria</taxon>
        <taxon>Pseudomonadati</taxon>
        <taxon>Verrucomicrobiota</taxon>
        <taxon>Opitutia</taxon>
        <taxon>Puniceicoccales</taxon>
        <taxon>Pelagicoccaceae</taxon>
        <taxon>Pelagicoccus</taxon>
    </lineage>
</organism>
<evidence type="ECO:0000256" key="4">
    <source>
        <dbReference type="ARBA" id="ARBA00022679"/>
    </source>
</evidence>
<protein>
    <recommendedName>
        <fullName evidence="2">histidine kinase</fullName>
        <ecNumber evidence="2">2.7.13.3</ecNumber>
    </recommendedName>
</protein>
<keyword evidence="5" id="KW-0418">Kinase</keyword>
<dbReference type="EC" id="2.7.13.3" evidence="2"/>
<comment type="caution">
    <text evidence="10">The sequence shown here is derived from an EMBL/GenBank/DDBJ whole genome shotgun (WGS) entry which is preliminary data.</text>
</comment>
<dbReference type="GO" id="GO:0000156">
    <property type="term" value="F:phosphorelay response regulator activity"/>
    <property type="evidence" value="ECO:0007669"/>
    <property type="project" value="TreeGrafter"/>
</dbReference>
<sequence length="628" mass="71674">MESQSSPSKRTNLSGIDADFEALSLSGSWLYQENANEYHYSTGALRVLGEPTADVQQHAALEDLIDHSDREDWIHSFKTHQSGGETGRFITRVRDSAKRIEIAWRRTGGIVKGTICDLTRHLQLEEDDAQSRDFQMTALDAMPIRVFWKDLESNYLGCNKAFAKDAGLASPASVKGKTDYQLFSRSDADFFRKIDREVMNTGVSQERFIEPQTRSDGAKAWLRTSKVPLRRADGAVFGLLGTYEDITAEKERERRFALSHYSVDEVRSAIFWCNADGSFFYVNQTACEWLQYSRKELIGMFDFDINPSVSQSTWKAHWRELKKEGALEIESELRRKDGTSLPVEIHSNYVFIDNQEFKIAFVFDITQRKEAEEKVAEYQHNLEKLVEIRTEELRDTNRELESFAYSVSHDLRAPLRGIDGFGQALLEDYGHLLDDDGKHFLRRIRAGTQRMSSLIDDILQLSRIGRKEVSKRSINLSELLQKICSELQESNPQHQVQVQIDDDIQAQCDPDLMRVALENLLGNAWKYTSQREDAKVSVSTKRYDDAHVLCVEDNGTGFDMAYAGKLFAPFQRLHRPDEYEGNGIGLATVHRIANKHGGSVWAESAPDQGSRFYFRIPIQDPPLTPTPK</sequence>
<dbReference type="Gene3D" id="3.30.565.10">
    <property type="entry name" value="Histidine kinase-like ATPase, C-terminal domain"/>
    <property type="match status" value="1"/>
</dbReference>
<feature type="domain" description="Histidine kinase" evidence="7">
    <location>
        <begin position="406"/>
        <end position="620"/>
    </location>
</feature>
<dbReference type="PANTHER" id="PTHR42878">
    <property type="entry name" value="TWO-COMPONENT HISTIDINE KINASE"/>
    <property type="match status" value="1"/>
</dbReference>
<proteinExistence type="predicted"/>
<keyword evidence="4" id="KW-0808">Transferase</keyword>
<accession>A0A934RVB5</accession>
<dbReference type="SMART" id="SM00091">
    <property type="entry name" value="PAS"/>
    <property type="match status" value="2"/>
</dbReference>
<feature type="domain" description="PAS" evidence="8">
    <location>
        <begin position="263"/>
        <end position="299"/>
    </location>
</feature>
<dbReference type="RefSeq" id="WP_200355280.1">
    <property type="nucleotide sequence ID" value="NZ_JAENIL010000014.1"/>
</dbReference>
<dbReference type="InterPro" id="IPR004358">
    <property type="entry name" value="Sig_transdc_His_kin-like_C"/>
</dbReference>
<dbReference type="InterPro" id="IPR000014">
    <property type="entry name" value="PAS"/>
</dbReference>
<dbReference type="InterPro" id="IPR005467">
    <property type="entry name" value="His_kinase_dom"/>
</dbReference>
<dbReference type="Gene3D" id="3.30.450.20">
    <property type="entry name" value="PAS domain"/>
    <property type="match status" value="2"/>
</dbReference>
<dbReference type="FunFam" id="1.10.287.130:FF:000070">
    <property type="entry name" value="Histidine kinase sensor protein"/>
    <property type="match status" value="1"/>
</dbReference>
<dbReference type="InterPro" id="IPR003661">
    <property type="entry name" value="HisK_dim/P_dom"/>
</dbReference>
<dbReference type="EMBL" id="JAENIL010000014">
    <property type="protein sequence ID" value="MBK1877063.1"/>
    <property type="molecule type" value="Genomic_DNA"/>
</dbReference>
<reference evidence="10" key="1">
    <citation type="submission" date="2021-01" db="EMBL/GenBank/DDBJ databases">
        <title>Modified the classification status of verrucomicrobia.</title>
        <authorList>
            <person name="Feng X."/>
        </authorList>
    </citation>
    <scope>NUCLEOTIDE SEQUENCE</scope>
    <source>
        <strain evidence="10">KCTC 13126</strain>
    </source>
</reference>
<dbReference type="InterPro" id="IPR003594">
    <property type="entry name" value="HATPase_dom"/>
</dbReference>
<dbReference type="InterPro" id="IPR035965">
    <property type="entry name" value="PAS-like_dom_sf"/>
</dbReference>
<feature type="domain" description="PAC" evidence="9">
    <location>
        <begin position="202"/>
        <end position="258"/>
    </location>
</feature>
<dbReference type="SUPFAM" id="SSF55785">
    <property type="entry name" value="PYP-like sensor domain (PAS domain)"/>
    <property type="match status" value="2"/>
</dbReference>
<dbReference type="PROSITE" id="PS50109">
    <property type="entry name" value="HIS_KIN"/>
    <property type="match status" value="1"/>
</dbReference>
<evidence type="ECO:0000313" key="11">
    <source>
        <dbReference type="Proteomes" id="UP000617628"/>
    </source>
</evidence>
<dbReference type="InterPro" id="IPR000700">
    <property type="entry name" value="PAS-assoc_C"/>
</dbReference>
<dbReference type="InterPro" id="IPR050351">
    <property type="entry name" value="BphY/WalK/GraS-like"/>
</dbReference>
<dbReference type="Proteomes" id="UP000617628">
    <property type="component" value="Unassembled WGS sequence"/>
</dbReference>
<dbReference type="CDD" id="cd00082">
    <property type="entry name" value="HisKA"/>
    <property type="match status" value="1"/>
</dbReference>
<dbReference type="Pfam" id="PF08448">
    <property type="entry name" value="PAS_4"/>
    <property type="match status" value="1"/>
</dbReference>
<keyword evidence="3" id="KW-0597">Phosphoprotein</keyword>
<dbReference type="AlphaFoldDB" id="A0A934RVB5"/>
<dbReference type="GO" id="GO:0016020">
    <property type="term" value="C:membrane"/>
    <property type="evidence" value="ECO:0007669"/>
    <property type="project" value="UniProtKB-SubCell"/>
</dbReference>
<evidence type="ECO:0000259" key="8">
    <source>
        <dbReference type="PROSITE" id="PS50112"/>
    </source>
</evidence>
<dbReference type="Gene3D" id="1.10.287.130">
    <property type="match status" value="1"/>
</dbReference>
<evidence type="ECO:0000256" key="1">
    <source>
        <dbReference type="ARBA" id="ARBA00000085"/>
    </source>
</evidence>
<dbReference type="SUPFAM" id="SSF55874">
    <property type="entry name" value="ATPase domain of HSP90 chaperone/DNA topoisomerase II/histidine kinase"/>
    <property type="match status" value="1"/>
</dbReference>
<dbReference type="FunFam" id="3.30.565.10:FF:000006">
    <property type="entry name" value="Sensor histidine kinase WalK"/>
    <property type="match status" value="1"/>
</dbReference>
<keyword evidence="6" id="KW-0472">Membrane</keyword>
<dbReference type="InterPro" id="IPR036097">
    <property type="entry name" value="HisK_dim/P_sf"/>
</dbReference>
<evidence type="ECO:0000259" key="9">
    <source>
        <dbReference type="PROSITE" id="PS50113"/>
    </source>
</evidence>
<dbReference type="SUPFAM" id="SSF47384">
    <property type="entry name" value="Homodimeric domain of signal transducing histidine kinase"/>
    <property type="match status" value="1"/>
</dbReference>
<evidence type="ECO:0000313" key="10">
    <source>
        <dbReference type="EMBL" id="MBK1877063.1"/>
    </source>
</evidence>
<comment type="catalytic activity">
    <reaction evidence="1">
        <text>ATP + protein L-histidine = ADP + protein N-phospho-L-histidine.</text>
        <dbReference type="EC" id="2.7.13.3"/>
    </reaction>
</comment>
<dbReference type="GO" id="GO:0000155">
    <property type="term" value="F:phosphorelay sensor kinase activity"/>
    <property type="evidence" value="ECO:0007669"/>
    <property type="project" value="InterPro"/>
</dbReference>
<dbReference type="Pfam" id="PF02518">
    <property type="entry name" value="HATPase_c"/>
    <property type="match status" value="1"/>
</dbReference>
<evidence type="ECO:0000256" key="2">
    <source>
        <dbReference type="ARBA" id="ARBA00012438"/>
    </source>
</evidence>
<dbReference type="GO" id="GO:0007234">
    <property type="term" value="P:osmosensory signaling via phosphorelay pathway"/>
    <property type="evidence" value="ECO:0007669"/>
    <property type="project" value="TreeGrafter"/>
</dbReference>
<evidence type="ECO:0000256" key="5">
    <source>
        <dbReference type="ARBA" id="ARBA00022777"/>
    </source>
</evidence>
<dbReference type="Pfam" id="PF13426">
    <property type="entry name" value="PAS_9"/>
    <property type="match status" value="1"/>
</dbReference>
<dbReference type="PROSITE" id="PS50113">
    <property type="entry name" value="PAC"/>
    <property type="match status" value="2"/>
</dbReference>
<dbReference type="PRINTS" id="PR00344">
    <property type="entry name" value="BCTRLSENSOR"/>
</dbReference>
<keyword evidence="11" id="KW-1185">Reference proteome</keyword>
<dbReference type="InterPro" id="IPR036890">
    <property type="entry name" value="HATPase_C_sf"/>
</dbReference>
<dbReference type="CDD" id="cd00130">
    <property type="entry name" value="PAS"/>
    <property type="match status" value="2"/>
</dbReference>
<dbReference type="PROSITE" id="PS50112">
    <property type="entry name" value="PAS"/>
    <property type="match status" value="1"/>
</dbReference>
<dbReference type="Pfam" id="PF00512">
    <property type="entry name" value="HisKA"/>
    <property type="match status" value="1"/>
</dbReference>
<evidence type="ECO:0000256" key="3">
    <source>
        <dbReference type="ARBA" id="ARBA00022553"/>
    </source>
</evidence>
<evidence type="ECO:0000256" key="6">
    <source>
        <dbReference type="ARBA" id="ARBA00023136"/>
    </source>
</evidence>
<dbReference type="NCBIfam" id="TIGR00229">
    <property type="entry name" value="sensory_box"/>
    <property type="match status" value="2"/>
</dbReference>
<name>A0A934RVB5_9BACT</name>
<dbReference type="SMART" id="SM00388">
    <property type="entry name" value="HisKA"/>
    <property type="match status" value="1"/>
</dbReference>